<keyword evidence="3" id="KW-1185">Reference proteome</keyword>
<name>A0A1Y1S6E7_9MICR</name>
<dbReference type="AlphaFoldDB" id="A0A1Y1S6E7"/>
<feature type="chain" id="PRO_5012146616" description="Secreted protein" evidence="1">
    <location>
        <begin position="24"/>
        <end position="118"/>
    </location>
</feature>
<keyword evidence="1" id="KW-0732">Signal</keyword>
<accession>A0A1Y1S6E7</accession>
<sequence>MYGLWSLLLSSFFFLVSFNISSGEMNIPLCFLPTVSGSSKFGGFKSSCPIPFVSFFLNRNLLLVVSPFIGLNVKLDVSSLFDTVIEPSLFFFTLYFLPMYSRNSSSISTVKNIQVCLI</sequence>
<evidence type="ECO:0000313" key="2">
    <source>
        <dbReference type="EMBL" id="ORD94003.1"/>
    </source>
</evidence>
<comment type="caution">
    <text evidence="2">The sequence shown here is derived from an EMBL/GenBank/DDBJ whole genome shotgun (WGS) entry which is preliminary data.</text>
</comment>
<protein>
    <recommendedName>
        <fullName evidence="4">Secreted protein</fullName>
    </recommendedName>
</protein>
<proteinExistence type="predicted"/>
<evidence type="ECO:0000313" key="3">
    <source>
        <dbReference type="Proteomes" id="UP000192639"/>
    </source>
</evidence>
<gene>
    <name evidence="2" type="ORF">ECANGB1_2657</name>
</gene>
<dbReference type="Proteomes" id="UP000192639">
    <property type="component" value="Unassembled WGS sequence"/>
</dbReference>
<feature type="signal peptide" evidence="1">
    <location>
        <begin position="1"/>
        <end position="23"/>
    </location>
</feature>
<dbReference type="VEuPathDB" id="MicrosporidiaDB:ECANGB1_2657"/>
<reference evidence="2 3" key="1">
    <citation type="journal article" date="2017" name="Environ. Microbiol.">
        <title>Decay of the glycolytic pathway and adaptation to intranuclear parasitism within Enterocytozoonidae microsporidia.</title>
        <authorList>
            <person name="Wiredu Boakye D."/>
            <person name="Jaroenlak P."/>
            <person name="Prachumwat A."/>
            <person name="Williams T.A."/>
            <person name="Bateman K.S."/>
            <person name="Itsathitphaisarn O."/>
            <person name="Sritunyalucksana K."/>
            <person name="Paszkiewicz K.H."/>
            <person name="Moore K.A."/>
            <person name="Stentiford G.D."/>
            <person name="Williams B.A."/>
        </authorList>
    </citation>
    <scope>NUCLEOTIDE SEQUENCE [LARGE SCALE GENOMIC DNA]</scope>
    <source>
        <strain evidence="2 3">GB1</strain>
    </source>
</reference>
<organism evidence="2 3">
    <name type="scientific">Enterospora canceri</name>
    <dbReference type="NCBI Taxonomy" id="1081671"/>
    <lineage>
        <taxon>Eukaryota</taxon>
        <taxon>Fungi</taxon>
        <taxon>Fungi incertae sedis</taxon>
        <taxon>Microsporidia</taxon>
        <taxon>Enterocytozoonidae</taxon>
        <taxon>Enterospora</taxon>
    </lineage>
</organism>
<dbReference type="EMBL" id="LWDP01000036">
    <property type="protein sequence ID" value="ORD94003.1"/>
    <property type="molecule type" value="Genomic_DNA"/>
</dbReference>
<evidence type="ECO:0000256" key="1">
    <source>
        <dbReference type="SAM" id="SignalP"/>
    </source>
</evidence>
<evidence type="ECO:0008006" key="4">
    <source>
        <dbReference type="Google" id="ProtNLM"/>
    </source>
</evidence>